<evidence type="ECO:0000259" key="13">
    <source>
        <dbReference type="Pfam" id="PF00717"/>
    </source>
</evidence>
<feature type="domain" description="Peptidase S24/S26A/S26B/S26C" evidence="13">
    <location>
        <begin position="51"/>
        <end position="163"/>
    </location>
</feature>
<keyword evidence="5 12" id="KW-0378">Hydrolase</keyword>
<dbReference type="InterPro" id="IPR036388">
    <property type="entry name" value="WH-like_DNA-bd_sf"/>
</dbReference>
<accession>A0A7C1NB70</accession>
<comment type="caution">
    <text evidence="14">The sequence shown here is derived from an EMBL/GenBank/DDBJ whole genome shotgun (WGS) entry which is preliminary data.</text>
</comment>
<keyword evidence="8" id="KW-0238">DNA-binding</keyword>
<dbReference type="AlphaFoldDB" id="A0A7C1NB70"/>
<dbReference type="GO" id="GO:0045892">
    <property type="term" value="P:negative regulation of DNA-templated transcription"/>
    <property type="evidence" value="ECO:0007669"/>
    <property type="project" value="InterPro"/>
</dbReference>
<evidence type="ECO:0000256" key="5">
    <source>
        <dbReference type="ARBA" id="ARBA00022801"/>
    </source>
</evidence>
<evidence type="ECO:0000256" key="2">
    <source>
        <dbReference type="ARBA" id="ARBA00022491"/>
    </source>
</evidence>
<dbReference type="InterPro" id="IPR006200">
    <property type="entry name" value="LexA"/>
</dbReference>
<dbReference type="Pfam" id="PF00717">
    <property type="entry name" value="Peptidase_S24"/>
    <property type="match status" value="1"/>
</dbReference>
<evidence type="ECO:0000256" key="4">
    <source>
        <dbReference type="ARBA" id="ARBA00022763"/>
    </source>
</evidence>
<name>A0A7C1NB70_UNCW3</name>
<evidence type="ECO:0000256" key="10">
    <source>
        <dbReference type="ARBA" id="ARBA00023204"/>
    </source>
</evidence>
<keyword evidence="2" id="KW-0678">Repressor</keyword>
<dbReference type="PANTHER" id="PTHR33516">
    <property type="entry name" value="LEXA REPRESSOR"/>
    <property type="match status" value="1"/>
</dbReference>
<dbReference type="InterPro" id="IPR039418">
    <property type="entry name" value="LexA-like"/>
</dbReference>
<dbReference type="InterPro" id="IPR006197">
    <property type="entry name" value="Peptidase_S24_LexA"/>
</dbReference>
<dbReference type="GO" id="GO:0006281">
    <property type="term" value="P:DNA repair"/>
    <property type="evidence" value="ECO:0007669"/>
    <property type="project" value="UniProtKB-KW"/>
</dbReference>
<evidence type="ECO:0000256" key="12">
    <source>
        <dbReference type="RuleBase" id="RU003991"/>
    </source>
</evidence>
<dbReference type="NCBIfam" id="TIGR00498">
    <property type="entry name" value="lexA"/>
    <property type="match status" value="1"/>
</dbReference>
<keyword evidence="11" id="KW-0742">SOS response</keyword>
<dbReference type="GO" id="GO:0006260">
    <property type="term" value="P:DNA replication"/>
    <property type="evidence" value="ECO:0007669"/>
    <property type="project" value="UniProtKB-KW"/>
</dbReference>
<evidence type="ECO:0000313" key="15">
    <source>
        <dbReference type="EMBL" id="HFJ53419.1"/>
    </source>
</evidence>
<keyword evidence="4" id="KW-0227">DNA damage</keyword>
<keyword evidence="6 12" id="KW-0068">Autocatalytic cleavage</keyword>
<evidence type="ECO:0000256" key="11">
    <source>
        <dbReference type="ARBA" id="ARBA00023236"/>
    </source>
</evidence>
<dbReference type="GO" id="GO:0003677">
    <property type="term" value="F:DNA binding"/>
    <property type="evidence" value="ECO:0007669"/>
    <property type="project" value="UniProtKB-KW"/>
</dbReference>
<dbReference type="InterPro" id="IPR015927">
    <property type="entry name" value="Peptidase_S24_S26A/B/C"/>
</dbReference>
<protein>
    <submittedName>
        <fullName evidence="14">Repressor LexA</fullName>
        <ecNumber evidence="14">3.4.21.88</ecNumber>
    </submittedName>
</protein>
<dbReference type="EC" id="3.4.21.88" evidence="14"/>
<dbReference type="InterPro" id="IPR050077">
    <property type="entry name" value="LexA_repressor"/>
</dbReference>
<dbReference type="EMBL" id="DSTU01000003">
    <property type="protein sequence ID" value="HFJ53419.1"/>
    <property type="molecule type" value="Genomic_DNA"/>
</dbReference>
<dbReference type="NCBIfam" id="NF007621">
    <property type="entry name" value="PRK10276.1"/>
    <property type="match status" value="1"/>
</dbReference>
<organism evidence="14">
    <name type="scientific">candidate division WOR-3 bacterium</name>
    <dbReference type="NCBI Taxonomy" id="2052148"/>
    <lineage>
        <taxon>Bacteria</taxon>
        <taxon>Bacteria division WOR-3</taxon>
    </lineage>
</organism>
<evidence type="ECO:0000256" key="8">
    <source>
        <dbReference type="ARBA" id="ARBA00023125"/>
    </source>
</evidence>
<dbReference type="EMBL" id="DSLG01000003">
    <property type="protein sequence ID" value="HEA86892.1"/>
    <property type="molecule type" value="Genomic_DNA"/>
</dbReference>
<keyword evidence="3" id="KW-0235">DNA replication</keyword>
<evidence type="ECO:0000256" key="7">
    <source>
        <dbReference type="ARBA" id="ARBA00023015"/>
    </source>
</evidence>
<dbReference type="SUPFAM" id="SSF46785">
    <property type="entry name" value="Winged helix' DNA-binding domain"/>
    <property type="match status" value="1"/>
</dbReference>
<evidence type="ECO:0000256" key="9">
    <source>
        <dbReference type="ARBA" id="ARBA00023163"/>
    </source>
</evidence>
<dbReference type="PANTHER" id="PTHR33516:SF2">
    <property type="entry name" value="LEXA REPRESSOR-RELATED"/>
    <property type="match status" value="1"/>
</dbReference>
<reference evidence="14" key="1">
    <citation type="journal article" date="2020" name="mSystems">
        <title>Genome- and Community-Level Interaction Insights into Carbon Utilization and Element Cycling Functions of Hydrothermarchaeota in Hydrothermal Sediment.</title>
        <authorList>
            <person name="Zhou Z."/>
            <person name="Liu Y."/>
            <person name="Xu W."/>
            <person name="Pan J."/>
            <person name="Luo Z.H."/>
            <person name="Li M."/>
        </authorList>
    </citation>
    <scope>NUCLEOTIDE SEQUENCE [LARGE SCALE GENOMIC DNA]</scope>
    <source>
        <strain evidence="14">SpSt-265</strain>
        <strain evidence="15">SpSt-465</strain>
    </source>
</reference>
<dbReference type="GO" id="GO:0004252">
    <property type="term" value="F:serine-type endopeptidase activity"/>
    <property type="evidence" value="ECO:0007669"/>
    <property type="project" value="UniProtKB-EC"/>
</dbReference>
<evidence type="ECO:0000256" key="6">
    <source>
        <dbReference type="ARBA" id="ARBA00022813"/>
    </source>
</evidence>
<proteinExistence type="inferred from homology"/>
<dbReference type="CDD" id="cd06529">
    <property type="entry name" value="S24_LexA-like"/>
    <property type="match status" value="1"/>
</dbReference>
<comment type="similarity">
    <text evidence="1 12">Belongs to the peptidase S24 family.</text>
</comment>
<keyword evidence="7" id="KW-0805">Transcription regulation</keyword>
<gene>
    <name evidence="14" type="primary">lexA</name>
    <name evidence="14" type="ORF">ENP94_02655</name>
    <name evidence="15" type="ORF">ENS16_01850</name>
</gene>
<dbReference type="SUPFAM" id="SSF51306">
    <property type="entry name" value="LexA/Signal peptidase"/>
    <property type="match status" value="1"/>
</dbReference>
<evidence type="ECO:0000256" key="3">
    <source>
        <dbReference type="ARBA" id="ARBA00022705"/>
    </source>
</evidence>
<dbReference type="InterPro" id="IPR036390">
    <property type="entry name" value="WH_DNA-bd_sf"/>
</dbReference>
<evidence type="ECO:0000313" key="14">
    <source>
        <dbReference type="EMBL" id="HEA86892.1"/>
    </source>
</evidence>
<sequence length="171" mass="18987">MPSYAEIAQLFGWRSKNAVFRLVKKLKARGIITQDEKGRLIPQKLLSPLKLLGTVEAGFPSPAEEELLNQISLDEWLIRNSAATFLLKVTGDSMREAGILPGDMVLIDRSITPKNGDIVIAEVDGEWTIKYLRKQGGQIVLVPANPNYPPLKPRAELRIGGVVTAVIRKYR</sequence>
<dbReference type="Gene3D" id="1.10.10.10">
    <property type="entry name" value="Winged helix-like DNA-binding domain superfamily/Winged helix DNA-binding domain"/>
    <property type="match status" value="1"/>
</dbReference>
<dbReference type="InterPro" id="IPR036286">
    <property type="entry name" value="LexA/Signal_pep-like_sf"/>
</dbReference>
<keyword evidence="10" id="KW-0234">DNA repair</keyword>
<evidence type="ECO:0000256" key="1">
    <source>
        <dbReference type="ARBA" id="ARBA00007484"/>
    </source>
</evidence>
<dbReference type="Gene3D" id="2.10.109.10">
    <property type="entry name" value="Umud Fragment, subunit A"/>
    <property type="match status" value="1"/>
</dbReference>
<dbReference type="PRINTS" id="PR00726">
    <property type="entry name" value="LEXASERPTASE"/>
</dbReference>
<dbReference type="GO" id="GO:0009432">
    <property type="term" value="P:SOS response"/>
    <property type="evidence" value="ECO:0007669"/>
    <property type="project" value="UniProtKB-KW"/>
</dbReference>
<keyword evidence="9" id="KW-0804">Transcription</keyword>